<sequence>MNNDTLMNEISVQEEDEVVTEEVYVNLYQKRCEPAEVDICTAMECDEELADELEVNARAKEYFDVHLNQLELKLERSDVKSACLSTDISLWSGYKYRKTFRDDPENGLIPRKKRGRKGSLFKLQQRHAEWIIKYIDENTTAVLEQIRFELCKEFETEDLTHACNNNIRIEQFESCQTNKRVRTPSPFREIIKNVKKLKELYGEDNDGNNNNIPMAIKDIIDINSYKENNLNFNSIIAPKLLESIVVFKKNWVFVTQFEIYYRNDASIDESATATTMDKYPNNVVGKVKNKTERGKSWFELSLFWGRFELLLTGGLTGSRKTSDITPFLGPNVPFKELFDSDSLISDHIYIRCNCDGIAANYQVRNLRNWMKLSSSYEWTCISRHFYEKGFKTTNVLAIRDSTPLNTIVSIILSHISYRKKFEEEDYHEILNLFKSSGALEHNKNIQKIKSFDTLKKKLLLNEGTVDYVMLADYMHRSKKSNGDPLSSTNTNEVVSFSSKLRAYTLNQVHHVEVEHINAPIFAATSSYREFQPEHQQKHRTNNKSHHHKFCLRVSHHQTFYEPLGRDVGDVPTRNSCQRSYE</sequence>
<evidence type="ECO:0000313" key="2">
    <source>
        <dbReference type="Proteomes" id="UP000613177"/>
    </source>
</evidence>
<comment type="caution">
    <text evidence="1">The sequence shown here is derived from an EMBL/GenBank/DDBJ whole genome shotgun (WGS) entry which is preliminary data.</text>
</comment>
<organism evidence="1 2">
    <name type="scientific">Thamnidium elegans</name>
    <dbReference type="NCBI Taxonomy" id="101142"/>
    <lineage>
        <taxon>Eukaryota</taxon>
        <taxon>Fungi</taxon>
        <taxon>Fungi incertae sedis</taxon>
        <taxon>Mucoromycota</taxon>
        <taxon>Mucoromycotina</taxon>
        <taxon>Mucoromycetes</taxon>
        <taxon>Mucorales</taxon>
        <taxon>Mucorineae</taxon>
        <taxon>Mucoraceae</taxon>
        <taxon>Thamnidium</taxon>
    </lineage>
</organism>
<dbReference type="EMBL" id="JAEPRE010000270">
    <property type="protein sequence ID" value="KAG2229482.1"/>
    <property type="molecule type" value="Genomic_DNA"/>
</dbReference>
<accession>A0A8H7SJU6</accession>
<name>A0A8H7SJU6_9FUNG</name>
<evidence type="ECO:0000313" key="1">
    <source>
        <dbReference type="EMBL" id="KAG2229482.1"/>
    </source>
</evidence>
<proteinExistence type="predicted"/>
<reference evidence="1" key="1">
    <citation type="submission" date="2021-01" db="EMBL/GenBank/DDBJ databases">
        <title>Metabolic potential, ecology and presence of endohyphal bacteria is reflected in genomic diversity of Mucoromycotina.</title>
        <authorList>
            <person name="Muszewska A."/>
            <person name="Okrasinska A."/>
            <person name="Steczkiewicz K."/>
            <person name="Drgas O."/>
            <person name="Orlowska M."/>
            <person name="Perlinska-Lenart U."/>
            <person name="Aleksandrzak-Piekarczyk T."/>
            <person name="Szatraj K."/>
            <person name="Zielenkiewicz U."/>
            <person name="Pilsyk S."/>
            <person name="Malc E."/>
            <person name="Mieczkowski P."/>
            <person name="Kruszewska J.S."/>
            <person name="Biernat P."/>
            <person name="Pawlowska J."/>
        </authorList>
    </citation>
    <scope>NUCLEOTIDE SEQUENCE</scope>
    <source>
        <strain evidence="1">WA0000018081</strain>
    </source>
</reference>
<dbReference type="Proteomes" id="UP000613177">
    <property type="component" value="Unassembled WGS sequence"/>
</dbReference>
<keyword evidence="2" id="KW-1185">Reference proteome</keyword>
<gene>
    <name evidence="1" type="ORF">INT48_004684</name>
</gene>
<protein>
    <submittedName>
        <fullName evidence="1">Uncharacterized protein</fullName>
    </submittedName>
</protein>
<dbReference type="AlphaFoldDB" id="A0A8H7SJU6"/>